<gene>
    <name evidence="1" type="ORF">ERS013201_00257</name>
</gene>
<organism evidence="1 2">
    <name type="scientific">Vibrio cholerae</name>
    <dbReference type="NCBI Taxonomy" id="666"/>
    <lineage>
        <taxon>Bacteria</taxon>
        <taxon>Pseudomonadati</taxon>
        <taxon>Pseudomonadota</taxon>
        <taxon>Gammaproteobacteria</taxon>
        <taxon>Vibrionales</taxon>
        <taxon>Vibrionaceae</taxon>
        <taxon>Vibrio</taxon>
    </lineage>
</organism>
<evidence type="ECO:0000313" key="1">
    <source>
        <dbReference type="EMBL" id="CSB55430.1"/>
    </source>
</evidence>
<proteinExistence type="predicted"/>
<protein>
    <submittedName>
        <fullName evidence="1">Protein of uncharacterized function (DUF1019)</fullName>
    </submittedName>
</protein>
<dbReference type="AlphaFoldDB" id="A0A655UTU9"/>
<dbReference type="EMBL" id="CWQJ01000001">
    <property type="protein sequence ID" value="CSB55430.1"/>
    <property type="molecule type" value="Genomic_DNA"/>
</dbReference>
<reference evidence="1 2" key="1">
    <citation type="submission" date="2015-07" db="EMBL/GenBank/DDBJ databases">
        <authorList>
            <consortium name="Pathogen Informatics"/>
        </authorList>
    </citation>
    <scope>NUCLEOTIDE SEQUENCE [LARGE SCALE GENOMIC DNA]</scope>
    <source>
        <strain evidence="1 2">A325</strain>
    </source>
</reference>
<sequence>MNLSLKAVLRNMIEGWRADLSKECIAHKVASAYHKLGLANEVDAQRKELLKLPGKDDKNNMQNFFRYNERSSVEAKATMLDLLPAVLSAMPAERVCAGLNQFFNPLGFVISHIGSGVETSNRDLLLANFTKESSEALRAFLLLPESASIDQLRSAYKEVQESAGSHEPLLNYLEKLIALKS</sequence>
<dbReference type="Gene3D" id="1.10.3600.10">
    <property type="entry name" value="Putative bacterial toxin ydaT"/>
    <property type="match status" value="1"/>
</dbReference>
<dbReference type="InterPro" id="IPR037042">
    <property type="entry name" value="YdaT-like_sf"/>
</dbReference>
<name>A0A655UTU9_VIBCL</name>
<dbReference type="RefSeq" id="WP_053033958.1">
    <property type="nucleotide sequence ID" value="NZ_CP053794.1"/>
</dbReference>
<evidence type="ECO:0000313" key="2">
    <source>
        <dbReference type="Proteomes" id="UP000046067"/>
    </source>
</evidence>
<dbReference type="Proteomes" id="UP000046067">
    <property type="component" value="Unassembled WGS sequence"/>
</dbReference>
<accession>A0A655UTU9</accession>